<feature type="non-terminal residue" evidence="1">
    <location>
        <position position="50"/>
    </location>
</feature>
<protein>
    <submittedName>
        <fullName evidence="1">Uncharacterized protein</fullName>
    </submittedName>
</protein>
<dbReference type="Proteomes" id="UP000595437">
    <property type="component" value="Chromosome 4"/>
</dbReference>
<proteinExistence type="predicted"/>
<name>A0A7T8KED5_CALRO</name>
<dbReference type="AlphaFoldDB" id="A0A7T8KED5"/>
<gene>
    <name evidence="1" type="ORF">FKW44_007186</name>
</gene>
<accession>A0A7T8KED5</accession>
<dbReference type="EMBL" id="CP045893">
    <property type="protein sequence ID" value="QQP54373.1"/>
    <property type="molecule type" value="Genomic_DNA"/>
</dbReference>
<sequence length="50" mass="6037">MGDIKQLMQKITEAIPVVPANLFWRHEDYNMNWTMVGIKKDEYWIQDLLL</sequence>
<keyword evidence="2" id="KW-1185">Reference proteome</keyword>
<evidence type="ECO:0000313" key="2">
    <source>
        <dbReference type="Proteomes" id="UP000595437"/>
    </source>
</evidence>
<organism evidence="1 2">
    <name type="scientific">Caligus rogercresseyi</name>
    <name type="common">Sea louse</name>
    <dbReference type="NCBI Taxonomy" id="217165"/>
    <lineage>
        <taxon>Eukaryota</taxon>
        <taxon>Metazoa</taxon>
        <taxon>Ecdysozoa</taxon>
        <taxon>Arthropoda</taxon>
        <taxon>Crustacea</taxon>
        <taxon>Multicrustacea</taxon>
        <taxon>Hexanauplia</taxon>
        <taxon>Copepoda</taxon>
        <taxon>Siphonostomatoida</taxon>
        <taxon>Caligidae</taxon>
        <taxon>Caligus</taxon>
    </lineage>
</organism>
<evidence type="ECO:0000313" key="1">
    <source>
        <dbReference type="EMBL" id="QQP54373.1"/>
    </source>
</evidence>
<reference evidence="2" key="1">
    <citation type="submission" date="2021-01" db="EMBL/GenBank/DDBJ databases">
        <title>Caligus Genome Assembly.</title>
        <authorList>
            <person name="Gallardo-Escarate C."/>
        </authorList>
    </citation>
    <scope>NUCLEOTIDE SEQUENCE [LARGE SCALE GENOMIC DNA]</scope>
</reference>